<accession>A0A7X2HAK2</accession>
<dbReference type="Proteomes" id="UP000463051">
    <property type="component" value="Unassembled WGS sequence"/>
</dbReference>
<protein>
    <submittedName>
        <fullName evidence="1">Uncharacterized protein</fullName>
    </submittedName>
</protein>
<comment type="caution">
    <text evidence="1">The sequence shown here is derived from an EMBL/GenBank/DDBJ whole genome shotgun (WGS) entry which is preliminary data.</text>
</comment>
<proteinExistence type="predicted"/>
<organism evidence="1 2">
    <name type="scientific">Paenibacillus monticola</name>
    <dbReference type="NCBI Taxonomy" id="2666075"/>
    <lineage>
        <taxon>Bacteria</taxon>
        <taxon>Bacillati</taxon>
        <taxon>Bacillota</taxon>
        <taxon>Bacilli</taxon>
        <taxon>Bacillales</taxon>
        <taxon>Paenibacillaceae</taxon>
        <taxon>Paenibacillus</taxon>
    </lineage>
</organism>
<reference evidence="1 2" key="1">
    <citation type="submission" date="2019-11" db="EMBL/GenBank/DDBJ databases">
        <title>Paenibacillus monticola sp. nov., a novel PGPR strain isolated from mountain sample in China.</title>
        <authorList>
            <person name="Zhao Q."/>
            <person name="Li H.-P."/>
            <person name="Zhang J.-L."/>
        </authorList>
    </citation>
    <scope>NUCLEOTIDE SEQUENCE [LARGE SCALE GENOMIC DNA]</scope>
    <source>
        <strain evidence="1 2">LC-T2</strain>
    </source>
</reference>
<name>A0A7X2HAK2_9BACL</name>
<evidence type="ECO:0000313" key="1">
    <source>
        <dbReference type="EMBL" id="MRN56564.1"/>
    </source>
</evidence>
<dbReference type="RefSeq" id="WP_154122061.1">
    <property type="nucleotide sequence ID" value="NZ_WJXB01000014.1"/>
</dbReference>
<dbReference type="AlphaFoldDB" id="A0A7X2HAK2"/>
<sequence>MNYRSDIERCIEFIEANIKEELIPEHIASLAGYSLVPFLPSISSLYGNADHGV</sequence>
<gene>
    <name evidence="1" type="ORF">GJB61_26740</name>
</gene>
<evidence type="ECO:0000313" key="2">
    <source>
        <dbReference type="Proteomes" id="UP000463051"/>
    </source>
</evidence>
<dbReference type="EMBL" id="WJXB01000014">
    <property type="protein sequence ID" value="MRN56564.1"/>
    <property type="molecule type" value="Genomic_DNA"/>
</dbReference>
<keyword evidence="2" id="KW-1185">Reference proteome</keyword>